<proteinExistence type="predicted"/>
<gene>
    <name evidence="2" type="ORF">A9179_09505</name>
</gene>
<accession>A0ABR7S0G7</accession>
<evidence type="ECO:0000313" key="3">
    <source>
        <dbReference type="Proteomes" id="UP000744555"/>
    </source>
</evidence>
<name>A0ABR7S0G7_AQUAC</name>
<organism evidence="2 3">
    <name type="scientific">Aquipseudomonas alcaligenes</name>
    <name type="common">Pseudomonas alcaligenes</name>
    <dbReference type="NCBI Taxonomy" id="43263"/>
    <lineage>
        <taxon>Bacteria</taxon>
        <taxon>Pseudomonadati</taxon>
        <taxon>Pseudomonadota</taxon>
        <taxon>Gammaproteobacteria</taxon>
        <taxon>Pseudomonadales</taxon>
        <taxon>Pseudomonadaceae</taxon>
        <taxon>Aquipseudomonas</taxon>
    </lineage>
</organism>
<keyword evidence="1" id="KW-0732">Signal</keyword>
<protein>
    <submittedName>
        <fullName evidence="2">Uncharacterized protein</fullName>
    </submittedName>
</protein>
<feature type="chain" id="PRO_5045714911" evidence="1">
    <location>
        <begin position="22"/>
        <end position="113"/>
    </location>
</feature>
<evidence type="ECO:0000313" key="2">
    <source>
        <dbReference type="EMBL" id="MBC9250507.1"/>
    </source>
</evidence>
<dbReference type="Proteomes" id="UP000744555">
    <property type="component" value="Unassembled WGS sequence"/>
</dbReference>
<reference evidence="2 3" key="1">
    <citation type="submission" date="2016-06" db="EMBL/GenBank/DDBJ databases">
        <authorList>
            <person name="Ramos C."/>
            <person name="Pintado A."/>
            <person name="Crespo-Gomez J.I."/>
        </authorList>
    </citation>
    <scope>NUCLEOTIDE SEQUENCE [LARGE SCALE GENOMIC DNA]</scope>
    <source>
        <strain evidence="2 3">AVO110</strain>
    </source>
</reference>
<feature type="signal peptide" evidence="1">
    <location>
        <begin position="1"/>
        <end position="21"/>
    </location>
</feature>
<dbReference type="EMBL" id="LZEU01000001">
    <property type="protein sequence ID" value="MBC9250507.1"/>
    <property type="molecule type" value="Genomic_DNA"/>
</dbReference>
<keyword evidence="3" id="KW-1185">Reference proteome</keyword>
<evidence type="ECO:0000256" key="1">
    <source>
        <dbReference type="SAM" id="SignalP"/>
    </source>
</evidence>
<comment type="caution">
    <text evidence="2">The sequence shown here is derived from an EMBL/GenBank/DDBJ whole genome shotgun (WGS) entry which is preliminary data.</text>
</comment>
<sequence>MNYRNSMLVSLFLLASSSAFAAGGTGEYELDWPVQGETLAYRSCGCGDACWVAEVRERASQQVRASLSCDCSDLAYAEGEGERQALGESCAVLNGSADKAASIAERLRQLQAR</sequence>